<name>A0A4R1NPP8_9GAMM</name>
<dbReference type="RefSeq" id="WP_132926319.1">
    <property type="nucleotide sequence ID" value="NZ_CP075169.1"/>
</dbReference>
<dbReference type="OrthoDB" id="6626921at2"/>
<evidence type="ECO:0000256" key="1">
    <source>
        <dbReference type="SAM" id="MobiDB-lite"/>
    </source>
</evidence>
<dbReference type="EMBL" id="SJOI01000001">
    <property type="protein sequence ID" value="TCL06706.1"/>
    <property type="molecule type" value="Genomic_DNA"/>
</dbReference>
<proteinExistence type="predicted"/>
<sequence length="96" mass="10499">MPILDVFNSTGDGQPSLSKWMKGLGFIAVTAVLGWEAYRGTLTDTMLIAYFAAVIADDQIGKRQNIHHDLEKKRINTVGDAITPPDGPRDGDISRQ</sequence>
<evidence type="ECO:0000313" key="3">
    <source>
        <dbReference type="Proteomes" id="UP000294555"/>
    </source>
</evidence>
<dbReference type="Proteomes" id="UP000294555">
    <property type="component" value="Unassembled WGS sequence"/>
</dbReference>
<dbReference type="AlphaFoldDB" id="A0A4R1NPP8"/>
<evidence type="ECO:0000313" key="2">
    <source>
        <dbReference type="EMBL" id="TCL06706.1"/>
    </source>
</evidence>
<comment type="caution">
    <text evidence="2">The sequence shown here is derived from an EMBL/GenBank/DDBJ whole genome shotgun (WGS) entry which is preliminary data.</text>
</comment>
<organism evidence="2 3">
    <name type="scientific">Sodalis ligni</name>
    <dbReference type="NCBI Taxonomy" id="2697027"/>
    <lineage>
        <taxon>Bacteria</taxon>
        <taxon>Pseudomonadati</taxon>
        <taxon>Pseudomonadota</taxon>
        <taxon>Gammaproteobacteria</taxon>
        <taxon>Enterobacterales</taxon>
        <taxon>Bruguierivoracaceae</taxon>
        <taxon>Sodalis</taxon>
    </lineage>
</organism>
<feature type="region of interest" description="Disordered" evidence="1">
    <location>
        <begin position="77"/>
        <end position="96"/>
    </location>
</feature>
<accession>A0A4R1NPP8</accession>
<gene>
    <name evidence="2" type="ORF">EZJ58_4994</name>
</gene>
<reference evidence="2 3" key="1">
    <citation type="submission" date="2019-02" db="EMBL/GenBank/DDBJ databases">
        <title>Investigation of anaerobic lignin degradation for improved lignocellulosic biofuels.</title>
        <authorList>
            <person name="Deangelis K."/>
        </authorList>
    </citation>
    <scope>NUCLEOTIDE SEQUENCE [LARGE SCALE GENOMIC DNA]</scope>
    <source>
        <strain evidence="2 3">159R</strain>
    </source>
</reference>
<keyword evidence="3" id="KW-1185">Reference proteome</keyword>
<feature type="compositionally biased region" description="Basic and acidic residues" evidence="1">
    <location>
        <begin position="87"/>
        <end position="96"/>
    </location>
</feature>
<protein>
    <submittedName>
        <fullName evidence="2">Uncharacterized protein</fullName>
    </submittedName>
</protein>